<feature type="domain" description="Ig-like" evidence="6">
    <location>
        <begin position="397"/>
        <end position="456"/>
    </location>
</feature>
<evidence type="ECO:0000259" key="6">
    <source>
        <dbReference type="PROSITE" id="PS50835"/>
    </source>
</evidence>
<dbReference type="GO" id="GO:0050839">
    <property type="term" value="F:cell adhesion molecule binding"/>
    <property type="evidence" value="ECO:0007669"/>
    <property type="project" value="TreeGrafter"/>
</dbReference>
<dbReference type="Pfam" id="PF07679">
    <property type="entry name" value="I-set"/>
    <property type="match status" value="1"/>
</dbReference>
<keyword evidence="8" id="KW-1185">Reference proteome</keyword>
<dbReference type="GO" id="GO:0005911">
    <property type="term" value="C:cell-cell junction"/>
    <property type="evidence" value="ECO:0007669"/>
    <property type="project" value="TreeGrafter"/>
</dbReference>
<dbReference type="GO" id="GO:0005886">
    <property type="term" value="C:plasma membrane"/>
    <property type="evidence" value="ECO:0007669"/>
    <property type="project" value="TreeGrafter"/>
</dbReference>
<comment type="caution">
    <text evidence="7">The sequence shown here is derived from an EMBL/GenBank/DDBJ whole genome shotgun (WGS) entry which is preliminary data.</text>
</comment>
<name>A0A2B4RGM4_STYPI</name>
<dbReference type="InterPro" id="IPR051275">
    <property type="entry name" value="Cell_adhesion_signaling"/>
</dbReference>
<gene>
    <name evidence="7" type="primary">HMCN1</name>
    <name evidence="7" type="ORF">AWC38_SpisGene19411</name>
</gene>
<dbReference type="InterPro" id="IPR013783">
    <property type="entry name" value="Ig-like_fold"/>
</dbReference>
<organism evidence="7 8">
    <name type="scientific">Stylophora pistillata</name>
    <name type="common">Smooth cauliflower coral</name>
    <dbReference type="NCBI Taxonomy" id="50429"/>
    <lineage>
        <taxon>Eukaryota</taxon>
        <taxon>Metazoa</taxon>
        <taxon>Cnidaria</taxon>
        <taxon>Anthozoa</taxon>
        <taxon>Hexacorallia</taxon>
        <taxon>Scleractinia</taxon>
        <taxon>Astrocoeniina</taxon>
        <taxon>Pocilloporidae</taxon>
        <taxon>Stylophora</taxon>
    </lineage>
</organism>
<keyword evidence="5" id="KW-0393">Immunoglobulin domain</keyword>
<keyword evidence="3" id="KW-1015">Disulfide bond</keyword>
<dbReference type="InterPro" id="IPR003599">
    <property type="entry name" value="Ig_sub"/>
</dbReference>
<evidence type="ECO:0000256" key="3">
    <source>
        <dbReference type="ARBA" id="ARBA00023157"/>
    </source>
</evidence>
<feature type="domain" description="Ig-like" evidence="6">
    <location>
        <begin position="484"/>
        <end position="554"/>
    </location>
</feature>
<dbReference type="SUPFAM" id="SSF48726">
    <property type="entry name" value="Immunoglobulin"/>
    <property type="match status" value="7"/>
</dbReference>
<comment type="subcellular location">
    <subcellularLocation>
        <location evidence="1">Membrane</location>
        <topology evidence="1">Single-pass type I membrane protein</topology>
    </subcellularLocation>
</comment>
<evidence type="ECO:0000256" key="4">
    <source>
        <dbReference type="ARBA" id="ARBA00023180"/>
    </source>
</evidence>
<dbReference type="Proteomes" id="UP000225706">
    <property type="component" value="Unassembled WGS sequence"/>
</dbReference>
<protein>
    <submittedName>
        <fullName evidence="7">Hemicentin-1</fullName>
    </submittedName>
</protein>
<dbReference type="SMART" id="SM00408">
    <property type="entry name" value="IGc2"/>
    <property type="match status" value="4"/>
</dbReference>
<dbReference type="EMBL" id="LSMT01000556">
    <property type="protein sequence ID" value="PFX16316.1"/>
    <property type="molecule type" value="Genomic_DNA"/>
</dbReference>
<evidence type="ECO:0000256" key="1">
    <source>
        <dbReference type="ARBA" id="ARBA00004479"/>
    </source>
</evidence>
<keyword evidence="2" id="KW-0472">Membrane</keyword>
<reference evidence="8" key="1">
    <citation type="journal article" date="2017" name="bioRxiv">
        <title>Comparative analysis of the genomes of Stylophora pistillata and Acropora digitifera provides evidence for extensive differences between species of corals.</title>
        <authorList>
            <person name="Voolstra C.R."/>
            <person name="Li Y."/>
            <person name="Liew Y.J."/>
            <person name="Baumgarten S."/>
            <person name="Zoccola D."/>
            <person name="Flot J.-F."/>
            <person name="Tambutte S."/>
            <person name="Allemand D."/>
            <person name="Aranda M."/>
        </authorList>
    </citation>
    <scope>NUCLEOTIDE SEQUENCE [LARGE SCALE GENOMIC DNA]</scope>
</reference>
<dbReference type="InterPro" id="IPR003598">
    <property type="entry name" value="Ig_sub2"/>
</dbReference>
<dbReference type="OrthoDB" id="5985519at2759"/>
<evidence type="ECO:0000256" key="2">
    <source>
        <dbReference type="ARBA" id="ARBA00023136"/>
    </source>
</evidence>
<keyword evidence="4" id="KW-0325">Glycoprotein</keyword>
<dbReference type="PROSITE" id="PS50835">
    <property type="entry name" value="IG_LIKE"/>
    <property type="match status" value="5"/>
</dbReference>
<dbReference type="Pfam" id="PF13927">
    <property type="entry name" value="Ig_3"/>
    <property type="match status" value="3"/>
</dbReference>
<dbReference type="SMART" id="SM00409">
    <property type="entry name" value="IG"/>
    <property type="match status" value="5"/>
</dbReference>
<dbReference type="InterPro" id="IPR013098">
    <property type="entry name" value="Ig_I-set"/>
</dbReference>
<feature type="domain" description="Ig-like" evidence="6">
    <location>
        <begin position="70"/>
        <end position="199"/>
    </location>
</feature>
<dbReference type="Gene3D" id="2.60.40.10">
    <property type="entry name" value="Immunoglobulins"/>
    <property type="match status" value="7"/>
</dbReference>
<evidence type="ECO:0000256" key="5">
    <source>
        <dbReference type="ARBA" id="ARBA00023319"/>
    </source>
</evidence>
<dbReference type="InterPro" id="IPR007110">
    <property type="entry name" value="Ig-like_dom"/>
</dbReference>
<evidence type="ECO:0000313" key="7">
    <source>
        <dbReference type="EMBL" id="PFX16316.1"/>
    </source>
</evidence>
<sequence>MGESDICAKTDGDFVDFHLLVVCYYGYLAEKKSANRGCWRCRRYNPGEQIILLKFVNSFCDRAASHVDNPQLPVKFVSAPSDQTINETDTVTYVCNVSGVPAPVIKWQKDGGTVDKPNGMSFTSCPTNTTVLRGRNMVLSCKSDANPVPHVYHFYFNGTFIGMDNLSKYTVIVQADGVYTCVPLNAVGTGGNTTIAVIAVDAPLVDVFPATTYVKEGNNIALSCNTSGKPASVIAWTKAGLLQVLSHTSLLSVVNVTRPGRADNMIHYRCTASNGVETPSTATVNITVHYLPKAVALLTTPVNTTVLCDSAVMLKCGVDANPDAYIYNFYFNGNFIAYHGQELVVWMFSLFYQMSLTIKNVTRPGRADNVIQYRCTVNNGVGTPATSAVNVTVHFPPGIDHAPSAYQVVEGSGVTLFCNATGNPKPGITWTKEGNNSALSTSETLTLTKLIKEDDGLILLTQASTNAIVSFYPLVELKLDPPQPSIQLCPSPVTEGDNVTLYCNGTGNPSPHTAWIKSGKTLVTDSVYVITAINRSQAGMYQCMAWNGIIRNVTFNCTTEFVHYAPTSSMITTVLTNTTVLCSSTVMLKCGVDANPAAHTYNFYFNGKLIGNSSSGVFNITVKED</sequence>
<dbReference type="PANTHER" id="PTHR11640:SF164">
    <property type="entry name" value="MAM DOMAIN-CONTAINING GLYCOSYLPHOSPHATIDYLINOSITOL ANCHOR PROTEIN 1"/>
    <property type="match status" value="1"/>
</dbReference>
<proteinExistence type="predicted"/>
<dbReference type="PANTHER" id="PTHR11640">
    <property type="entry name" value="NEPHRIN"/>
    <property type="match status" value="1"/>
</dbReference>
<dbReference type="GO" id="GO:0098609">
    <property type="term" value="P:cell-cell adhesion"/>
    <property type="evidence" value="ECO:0007669"/>
    <property type="project" value="TreeGrafter"/>
</dbReference>
<evidence type="ECO:0000313" key="8">
    <source>
        <dbReference type="Proteomes" id="UP000225706"/>
    </source>
</evidence>
<feature type="domain" description="Ig-like" evidence="6">
    <location>
        <begin position="292"/>
        <end position="392"/>
    </location>
</feature>
<dbReference type="InterPro" id="IPR036179">
    <property type="entry name" value="Ig-like_dom_sf"/>
</dbReference>
<dbReference type="AlphaFoldDB" id="A0A2B4RGM4"/>
<accession>A0A2B4RGM4</accession>
<feature type="domain" description="Ig-like" evidence="6">
    <location>
        <begin position="203"/>
        <end position="287"/>
    </location>
</feature>